<dbReference type="EMBL" id="FXAM01000001">
    <property type="protein sequence ID" value="SMF97168.1"/>
    <property type="molecule type" value="Genomic_DNA"/>
</dbReference>
<dbReference type="PANTHER" id="PTHR22550:SF18">
    <property type="entry name" value="VWFA DOMAIN-CONTAINING PROTEIN"/>
    <property type="match status" value="1"/>
</dbReference>
<name>A0A1Y6D2J9_9GAMM</name>
<dbReference type="PANTHER" id="PTHR22550">
    <property type="entry name" value="SPORE GERMINATION PROTEIN"/>
    <property type="match status" value="1"/>
</dbReference>
<dbReference type="InterPro" id="IPR002035">
    <property type="entry name" value="VWF_A"/>
</dbReference>
<dbReference type="RefSeq" id="WP_085215983.1">
    <property type="nucleotide sequence ID" value="NZ_FXAM01000001.1"/>
</dbReference>
<dbReference type="SUPFAM" id="SSF53300">
    <property type="entry name" value="vWA-like"/>
    <property type="match status" value="1"/>
</dbReference>
<evidence type="ECO:0000313" key="2">
    <source>
        <dbReference type="EMBL" id="SMF97168.1"/>
    </source>
</evidence>
<dbReference type="Gene3D" id="3.40.50.410">
    <property type="entry name" value="von Willebrand factor, type A domain"/>
    <property type="match status" value="1"/>
</dbReference>
<sequence length="329" mass="36191">MIDFAWFWMLLALPLPWLVYRLLPPVEDAAGAALRTPFLDELDGLPNAQRNTGTPTARLWMAALAWALLVVAAARPVWLGDPIEQAVSGRDLLLAVDLSGSMEMQDFVLEGKPVDRLTATQAVAGQFIERRVGDRLGLILFGERAYLQAPLTFDRKTVETLLDEAAIGLAGDKTAIGDAIGLAVKRLRDNPAGQRVLILLSDGANTAGTVAPLQAADLAARAGLKIYTIGIGADEMVLRDPFFGSRRVNPSKDLDEPTMRGIAEKTGGRYFRARDMAEFEEIYRLLDQLEPVERDKRYYRPHTELYPWPLGVALLVATGLGIWMNRGQP</sequence>
<evidence type="ECO:0000259" key="1">
    <source>
        <dbReference type="PROSITE" id="PS50234"/>
    </source>
</evidence>
<dbReference type="InterPro" id="IPR033881">
    <property type="entry name" value="vWA_BatA_type"/>
</dbReference>
<proteinExistence type="predicted"/>
<dbReference type="Pfam" id="PF00092">
    <property type="entry name" value="VWA"/>
    <property type="match status" value="1"/>
</dbReference>
<dbReference type="OrthoDB" id="6206554at2"/>
<organism evidence="2 3">
    <name type="scientific">Methylomagnum ishizawai</name>
    <dbReference type="NCBI Taxonomy" id="1760988"/>
    <lineage>
        <taxon>Bacteria</taxon>
        <taxon>Pseudomonadati</taxon>
        <taxon>Pseudomonadota</taxon>
        <taxon>Gammaproteobacteria</taxon>
        <taxon>Methylococcales</taxon>
        <taxon>Methylococcaceae</taxon>
        <taxon>Methylomagnum</taxon>
    </lineage>
</organism>
<evidence type="ECO:0000313" key="3">
    <source>
        <dbReference type="Proteomes" id="UP000192923"/>
    </source>
</evidence>
<dbReference type="InterPro" id="IPR036465">
    <property type="entry name" value="vWFA_dom_sf"/>
</dbReference>
<dbReference type="SMART" id="SM00327">
    <property type="entry name" value="VWA"/>
    <property type="match status" value="1"/>
</dbReference>
<protein>
    <submittedName>
        <fullName evidence="2">Ca-activated chloride channel family protein</fullName>
    </submittedName>
</protein>
<keyword evidence="3" id="KW-1185">Reference proteome</keyword>
<accession>A0A1Y6D2J9</accession>
<dbReference type="InterPro" id="IPR050768">
    <property type="entry name" value="UPF0353/GerABKA_families"/>
</dbReference>
<dbReference type="PROSITE" id="PS50234">
    <property type="entry name" value="VWFA"/>
    <property type="match status" value="1"/>
</dbReference>
<dbReference type="Proteomes" id="UP000192923">
    <property type="component" value="Unassembled WGS sequence"/>
</dbReference>
<reference evidence="2 3" key="1">
    <citation type="submission" date="2016-12" db="EMBL/GenBank/DDBJ databases">
        <authorList>
            <person name="Song W.-J."/>
            <person name="Kurnit D.M."/>
        </authorList>
    </citation>
    <scope>NUCLEOTIDE SEQUENCE [LARGE SCALE GENOMIC DNA]</scope>
    <source>
        <strain evidence="2 3">175</strain>
    </source>
</reference>
<dbReference type="CDD" id="cd01467">
    <property type="entry name" value="vWA_BatA_type"/>
    <property type="match status" value="1"/>
</dbReference>
<feature type="domain" description="VWFA" evidence="1">
    <location>
        <begin position="91"/>
        <end position="289"/>
    </location>
</feature>
<dbReference type="STRING" id="1760988.SAMN02949497_4587"/>
<gene>
    <name evidence="2" type="ORF">SAMN02949497_4587</name>
</gene>
<dbReference type="AlphaFoldDB" id="A0A1Y6D2J9"/>